<dbReference type="PROSITE" id="PS50801">
    <property type="entry name" value="STAS"/>
    <property type="match status" value="1"/>
</dbReference>
<keyword evidence="3" id="KW-1185">Reference proteome</keyword>
<name>A0ABR9KCJ8_9ACTN</name>
<evidence type="ECO:0000313" key="2">
    <source>
        <dbReference type="EMBL" id="MBE1559438.1"/>
    </source>
</evidence>
<protein>
    <submittedName>
        <fullName evidence="2">MFS superfamily sulfate permease-like transporter</fullName>
    </submittedName>
</protein>
<dbReference type="Gene3D" id="3.30.750.24">
    <property type="entry name" value="STAS domain"/>
    <property type="match status" value="1"/>
</dbReference>
<evidence type="ECO:0000313" key="3">
    <source>
        <dbReference type="Proteomes" id="UP000661607"/>
    </source>
</evidence>
<dbReference type="InterPro" id="IPR002645">
    <property type="entry name" value="STAS_dom"/>
</dbReference>
<comment type="caution">
    <text evidence="2">The sequence shown here is derived from an EMBL/GenBank/DDBJ whole genome shotgun (WGS) entry which is preliminary data.</text>
</comment>
<reference evidence="2 3" key="1">
    <citation type="submission" date="2020-10" db="EMBL/GenBank/DDBJ databases">
        <title>Sequencing the genomes of 1000 actinobacteria strains.</title>
        <authorList>
            <person name="Klenk H.-P."/>
        </authorList>
    </citation>
    <scope>NUCLEOTIDE SEQUENCE [LARGE SCALE GENOMIC DNA]</scope>
    <source>
        <strain evidence="2 3">DSM 43748</strain>
    </source>
</reference>
<dbReference type="Proteomes" id="UP000661607">
    <property type="component" value="Unassembled WGS sequence"/>
</dbReference>
<sequence length="56" mass="6033">MRIDLTNAHIWDASSVAALDAVETKYAARGKMVTVVGLNERSAELHKSLAGRLASH</sequence>
<dbReference type="EMBL" id="JADBEF010000001">
    <property type="protein sequence ID" value="MBE1559438.1"/>
    <property type="molecule type" value="Genomic_DNA"/>
</dbReference>
<proteinExistence type="predicted"/>
<dbReference type="RefSeq" id="WP_225958551.1">
    <property type="nucleotide sequence ID" value="NZ_BAAASY010000001.1"/>
</dbReference>
<organism evidence="2 3">
    <name type="scientific">Nonomuraea africana</name>
    <dbReference type="NCBI Taxonomy" id="46171"/>
    <lineage>
        <taxon>Bacteria</taxon>
        <taxon>Bacillati</taxon>
        <taxon>Actinomycetota</taxon>
        <taxon>Actinomycetes</taxon>
        <taxon>Streptosporangiales</taxon>
        <taxon>Streptosporangiaceae</taxon>
        <taxon>Nonomuraea</taxon>
    </lineage>
</organism>
<feature type="domain" description="STAS" evidence="1">
    <location>
        <begin position="1"/>
        <end position="49"/>
    </location>
</feature>
<accession>A0ABR9KCJ8</accession>
<dbReference type="SUPFAM" id="SSF52091">
    <property type="entry name" value="SpoIIaa-like"/>
    <property type="match status" value="1"/>
</dbReference>
<gene>
    <name evidence="2" type="ORF">H4W81_002217</name>
</gene>
<dbReference type="InterPro" id="IPR036513">
    <property type="entry name" value="STAS_dom_sf"/>
</dbReference>
<evidence type="ECO:0000259" key="1">
    <source>
        <dbReference type="PROSITE" id="PS50801"/>
    </source>
</evidence>